<dbReference type="SUPFAM" id="SSF48452">
    <property type="entry name" value="TPR-like"/>
    <property type="match status" value="2"/>
</dbReference>
<evidence type="ECO:0000256" key="1">
    <source>
        <dbReference type="SAM" id="MobiDB-lite"/>
    </source>
</evidence>
<dbReference type="Gene3D" id="1.25.40.10">
    <property type="entry name" value="Tetratricopeptide repeat domain"/>
    <property type="match status" value="1"/>
</dbReference>
<protein>
    <submittedName>
        <fullName evidence="2">Tetratricopeptide repeat protein</fullName>
    </submittedName>
</protein>
<dbReference type="Pfam" id="PF13374">
    <property type="entry name" value="TPR_10"/>
    <property type="match status" value="1"/>
</dbReference>
<dbReference type="Proteomes" id="UP001589810">
    <property type="component" value="Unassembled WGS sequence"/>
</dbReference>
<evidence type="ECO:0000313" key="3">
    <source>
        <dbReference type="Proteomes" id="UP001589810"/>
    </source>
</evidence>
<keyword evidence="3" id="KW-1185">Reference proteome</keyword>
<feature type="region of interest" description="Disordered" evidence="1">
    <location>
        <begin position="256"/>
        <end position="275"/>
    </location>
</feature>
<gene>
    <name evidence="2" type="ORF">ACFFH7_13780</name>
</gene>
<dbReference type="InterPro" id="IPR011990">
    <property type="entry name" value="TPR-like_helical_dom_sf"/>
</dbReference>
<comment type="caution">
    <text evidence="2">The sequence shown here is derived from an EMBL/GenBank/DDBJ whole genome shotgun (WGS) entry which is preliminary data.</text>
</comment>
<reference evidence="2 3" key="1">
    <citation type="submission" date="2024-09" db="EMBL/GenBank/DDBJ databases">
        <authorList>
            <person name="Sun Q."/>
            <person name="Mori K."/>
        </authorList>
    </citation>
    <scope>NUCLEOTIDE SEQUENCE [LARGE SCALE GENOMIC DNA]</scope>
    <source>
        <strain evidence="2 3">TBRC 1432</strain>
    </source>
</reference>
<feature type="compositionally biased region" description="Basic and acidic residues" evidence="1">
    <location>
        <begin position="258"/>
        <end position="268"/>
    </location>
</feature>
<accession>A0ABV6MQI4</accession>
<evidence type="ECO:0000313" key="2">
    <source>
        <dbReference type="EMBL" id="MFC0542563.1"/>
    </source>
</evidence>
<dbReference type="PANTHER" id="PTHR46082">
    <property type="entry name" value="ATP/GTP-BINDING PROTEIN-RELATED"/>
    <property type="match status" value="1"/>
</dbReference>
<dbReference type="EMBL" id="JBHLUD010000004">
    <property type="protein sequence ID" value="MFC0542563.1"/>
    <property type="molecule type" value="Genomic_DNA"/>
</dbReference>
<organism evidence="2 3">
    <name type="scientific">Kutzneria chonburiensis</name>
    <dbReference type="NCBI Taxonomy" id="1483604"/>
    <lineage>
        <taxon>Bacteria</taxon>
        <taxon>Bacillati</taxon>
        <taxon>Actinomycetota</taxon>
        <taxon>Actinomycetes</taxon>
        <taxon>Pseudonocardiales</taxon>
        <taxon>Pseudonocardiaceae</taxon>
        <taxon>Kutzneria</taxon>
    </lineage>
</organism>
<proteinExistence type="predicted"/>
<dbReference type="PANTHER" id="PTHR46082:SF6">
    <property type="entry name" value="AAA+ ATPASE DOMAIN-CONTAINING PROTEIN-RELATED"/>
    <property type="match status" value="1"/>
</dbReference>
<dbReference type="InterPro" id="IPR053137">
    <property type="entry name" value="NLR-like"/>
</dbReference>
<dbReference type="RefSeq" id="WP_273940980.1">
    <property type="nucleotide sequence ID" value="NZ_CP097263.1"/>
</dbReference>
<name>A0ABV6MQI4_9PSEU</name>
<sequence>MDWTLHLHSRLRRSQLLAERKTQIARLSDRQPYVAETKYQRLVELDRRHLGNAHPVTLNAVLALGTWQRFLGRYQEAVAMLDTAVPHYHPVQHRNGLLIARAVRATIHAHLGERAEAERDLRGIVDEAMRVWGAEDRVTLHTRAYLAGVLADGQADEAVTHMADVVAIRTRLFGPDERMTLCSRHTFGMVLVAAGEVDRAEVEFGAARNDTAAGRSCNLICEHGEAAIAAARGQRDVAIRGYESVIRGWTDYLGPDTPRAEDPRKDLAELTGSAS</sequence>